<reference evidence="4" key="1">
    <citation type="journal article" date="2013" name="Proc. Natl. Acad. Sci. U.S.A.">
        <title>Genome structure and metabolic features in the red seaweed Chondrus crispus shed light on evolution of the Archaeplastida.</title>
        <authorList>
            <person name="Collen J."/>
            <person name="Porcel B."/>
            <person name="Carre W."/>
            <person name="Ball S.G."/>
            <person name="Chaparro C."/>
            <person name="Tonon T."/>
            <person name="Barbeyron T."/>
            <person name="Michel G."/>
            <person name="Noel B."/>
            <person name="Valentin K."/>
            <person name="Elias M."/>
            <person name="Artiguenave F."/>
            <person name="Arun A."/>
            <person name="Aury J.M."/>
            <person name="Barbosa-Neto J.F."/>
            <person name="Bothwell J.H."/>
            <person name="Bouget F.Y."/>
            <person name="Brillet L."/>
            <person name="Cabello-Hurtado F."/>
            <person name="Capella-Gutierrez S."/>
            <person name="Charrier B."/>
            <person name="Cladiere L."/>
            <person name="Cock J.M."/>
            <person name="Coelho S.M."/>
            <person name="Colleoni C."/>
            <person name="Czjzek M."/>
            <person name="Da Silva C."/>
            <person name="Delage L."/>
            <person name="Denoeud F."/>
            <person name="Deschamps P."/>
            <person name="Dittami S.M."/>
            <person name="Gabaldon T."/>
            <person name="Gachon C.M."/>
            <person name="Groisillier A."/>
            <person name="Herve C."/>
            <person name="Jabbari K."/>
            <person name="Katinka M."/>
            <person name="Kloareg B."/>
            <person name="Kowalczyk N."/>
            <person name="Labadie K."/>
            <person name="Leblanc C."/>
            <person name="Lopez P.J."/>
            <person name="McLachlan D.H."/>
            <person name="Meslet-Cladiere L."/>
            <person name="Moustafa A."/>
            <person name="Nehr Z."/>
            <person name="Nyvall Collen P."/>
            <person name="Panaud O."/>
            <person name="Partensky F."/>
            <person name="Poulain J."/>
            <person name="Rensing S.A."/>
            <person name="Rousvoal S."/>
            <person name="Samson G."/>
            <person name="Symeonidi A."/>
            <person name="Weissenbach J."/>
            <person name="Zambounis A."/>
            <person name="Wincker P."/>
            <person name="Boyen C."/>
        </authorList>
    </citation>
    <scope>NUCLEOTIDE SEQUENCE [LARGE SCALE GENOMIC DNA]</scope>
    <source>
        <strain evidence="4">cv. Stackhouse</strain>
    </source>
</reference>
<accession>R7QPI2</accession>
<keyword evidence="2" id="KW-1133">Transmembrane helix</keyword>
<evidence type="ECO:0000313" key="4">
    <source>
        <dbReference type="Proteomes" id="UP000012073"/>
    </source>
</evidence>
<keyword evidence="2" id="KW-0812">Transmembrane</keyword>
<sequence>MSSKRDLLSTRPGEALKLRSSAERKFRLVLSVAIVAILVAVFYTLLRTSLFILAQQTTVFRVVNRIQSKWRPPYLDIWTLTAQSNLSQLSQEFSDAHEMHPQIAEEQHDYAGNKMVLVLDFWERMINVQSGLRRLVQIGVDSGFSVVEPFVYESKVSLKYAFPEHFMDRNLTPQTAALYFKTDDLYITNRYISHKQFRDKILLRPKNRGSLVQGSTVPPQEDRDMPPQYLIQAIVFINWNKRKPSNDTHPGNSRRPFYWCDHKMKNVRLRKSSYGHLVSRDIHVQRALCLSSIATVAPARFGPRLFQEMFSFVKNGTTHFPRRCERCVTLAFTNYRKHAFTGFVSHTGAMPFKQKTPPLEVGSVPQALAGRIRKELLRDRPYLALQLRTGKPFVLLDRYERDLVSKGVNITRHDSFKSWLGNCTRKLVAKARDGAKELGPRAVFYIASDMYNDGWKGGEMCPQTVREALNKAKSFLDKELKHVSWFNPVDFGIKQDAMGISGLADAAMCLKADRFMYAVPSNFGRWVHEQRAPKNQASGTTRVDCRDPRFVGE</sequence>
<feature type="compositionally biased region" description="Basic and acidic residues" evidence="1">
    <location>
        <begin position="543"/>
        <end position="553"/>
    </location>
</feature>
<dbReference type="Proteomes" id="UP000012073">
    <property type="component" value="Unassembled WGS sequence"/>
</dbReference>
<dbReference type="OMA" id="VYERIVC"/>
<feature type="transmembrane region" description="Helical" evidence="2">
    <location>
        <begin position="26"/>
        <end position="46"/>
    </location>
</feature>
<dbReference type="EMBL" id="HG002168">
    <property type="protein sequence ID" value="CDF40402.1"/>
    <property type="molecule type" value="Genomic_DNA"/>
</dbReference>
<name>R7QPI2_CHOCR</name>
<feature type="region of interest" description="Disordered" evidence="1">
    <location>
        <begin position="530"/>
        <end position="553"/>
    </location>
</feature>
<dbReference type="Gramene" id="CDF40402">
    <property type="protein sequence ID" value="CDF40402"/>
    <property type="gene ID" value="CHC_T00007180001"/>
</dbReference>
<dbReference type="OrthoDB" id="12136at2759"/>
<dbReference type="AlphaFoldDB" id="R7QPI2"/>
<gene>
    <name evidence="3" type="ORF">CHC_T00007180001</name>
</gene>
<keyword evidence="4" id="KW-1185">Reference proteome</keyword>
<evidence type="ECO:0000313" key="3">
    <source>
        <dbReference type="EMBL" id="CDF40402.1"/>
    </source>
</evidence>
<dbReference type="RefSeq" id="XP_005710696.1">
    <property type="nucleotide sequence ID" value="XM_005710639.1"/>
</dbReference>
<organism evidence="3 4">
    <name type="scientific">Chondrus crispus</name>
    <name type="common">Carrageen Irish moss</name>
    <name type="synonym">Polymorpha crispa</name>
    <dbReference type="NCBI Taxonomy" id="2769"/>
    <lineage>
        <taxon>Eukaryota</taxon>
        <taxon>Rhodophyta</taxon>
        <taxon>Florideophyceae</taxon>
        <taxon>Rhodymeniophycidae</taxon>
        <taxon>Gigartinales</taxon>
        <taxon>Gigartinaceae</taxon>
        <taxon>Chondrus</taxon>
    </lineage>
</organism>
<dbReference type="KEGG" id="ccp:CHC_T00007180001"/>
<evidence type="ECO:0000256" key="2">
    <source>
        <dbReference type="SAM" id="Phobius"/>
    </source>
</evidence>
<proteinExistence type="predicted"/>
<protein>
    <submittedName>
        <fullName evidence="3">Uncharacterized protein</fullName>
    </submittedName>
</protein>
<evidence type="ECO:0000256" key="1">
    <source>
        <dbReference type="SAM" id="MobiDB-lite"/>
    </source>
</evidence>
<dbReference type="GeneID" id="17318427"/>
<keyword evidence="2" id="KW-0472">Membrane</keyword>